<evidence type="ECO:0000313" key="2">
    <source>
        <dbReference type="Proteomes" id="UP000058114"/>
    </source>
</evidence>
<evidence type="ECO:0000313" key="1">
    <source>
        <dbReference type="EMBL" id="ALP43630.1"/>
    </source>
</evidence>
<dbReference type="Proteomes" id="UP000058114">
    <property type="component" value="Chromosome"/>
</dbReference>
<organism evidence="1 2">
    <name type="scientific">Aeromonas schubertii</name>
    <dbReference type="NCBI Taxonomy" id="652"/>
    <lineage>
        <taxon>Bacteria</taxon>
        <taxon>Pseudomonadati</taxon>
        <taxon>Pseudomonadota</taxon>
        <taxon>Gammaproteobacteria</taxon>
        <taxon>Aeromonadales</taxon>
        <taxon>Aeromonadaceae</taxon>
        <taxon>Aeromonas</taxon>
    </lineage>
</organism>
<dbReference type="PATRIC" id="fig|652.5.peg.2862"/>
<protein>
    <submittedName>
        <fullName evidence="1">Uncharacterized protein</fullName>
    </submittedName>
</protein>
<dbReference type="EMBL" id="CP013067">
    <property type="protein sequence ID" value="ALP43630.1"/>
    <property type="molecule type" value="Genomic_DNA"/>
</dbReference>
<dbReference type="KEGG" id="asr:WL1483_4211"/>
<name>A0A0S2SQ07_9GAMM</name>
<dbReference type="RefSeq" id="WP_060586835.1">
    <property type="nucleotide sequence ID" value="NZ_CP013067.1"/>
</dbReference>
<accession>A0A0S2SQ07</accession>
<proteinExistence type="predicted"/>
<reference evidence="1 2" key="2">
    <citation type="journal article" date="2016" name="Genome Announc.">
        <title>Complete Genome Sequence of the Highly Virulent Aeromonas schubertii Strain WL1483, Isolated from Diseased Snakehead Fish (Channa argus) in China.</title>
        <authorList>
            <person name="Liu L."/>
            <person name="Li N."/>
            <person name="Zhang D."/>
            <person name="Fu X."/>
            <person name="Shi C."/>
            <person name="Lin Q."/>
            <person name="Hao G."/>
        </authorList>
    </citation>
    <scope>NUCLEOTIDE SEQUENCE [LARGE SCALE GENOMIC DNA]</scope>
    <source>
        <strain evidence="1 2">WL1483</strain>
    </source>
</reference>
<reference evidence="2" key="1">
    <citation type="submission" date="2015-10" db="EMBL/GenBank/DDBJ databases">
        <title>Complete Genome Sequence of Aeromonas schubertii strain WL1483.</title>
        <authorList>
            <person name="Liu L."/>
        </authorList>
    </citation>
    <scope>NUCLEOTIDE SEQUENCE [LARGE SCALE GENOMIC DNA]</scope>
    <source>
        <strain evidence="2">WL1483</strain>
    </source>
</reference>
<dbReference type="AlphaFoldDB" id="A0A0S2SQ07"/>
<gene>
    <name evidence="1" type="ORF">WL1483_4211</name>
</gene>
<sequence length="64" mass="7559">MLSEFINDAILEHLFEQVVHEYDGYNNLKFYKKELGEHHRYVVTISLDEMIDILDVDCTDLVIA</sequence>